<dbReference type="EMBL" id="AGNL01037396">
    <property type="protein sequence ID" value="EJK53626.1"/>
    <property type="molecule type" value="Genomic_DNA"/>
</dbReference>
<protein>
    <submittedName>
        <fullName evidence="3">Uncharacterized protein</fullName>
    </submittedName>
</protein>
<feature type="transmembrane region" description="Helical" evidence="2">
    <location>
        <begin position="134"/>
        <end position="154"/>
    </location>
</feature>
<keyword evidence="2" id="KW-0812">Transmembrane</keyword>
<evidence type="ECO:0000313" key="3">
    <source>
        <dbReference type="EMBL" id="EJK53626.1"/>
    </source>
</evidence>
<keyword evidence="4" id="KW-1185">Reference proteome</keyword>
<evidence type="ECO:0000256" key="1">
    <source>
        <dbReference type="SAM" id="MobiDB-lite"/>
    </source>
</evidence>
<feature type="compositionally biased region" description="Polar residues" evidence="1">
    <location>
        <begin position="29"/>
        <end position="44"/>
    </location>
</feature>
<reference evidence="3 4" key="1">
    <citation type="journal article" date="2012" name="Genome Biol.">
        <title>Genome and low-iron response of an oceanic diatom adapted to chronic iron limitation.</title>
        <authorList>
            <person name="Lommer M."/>
            <person name="Specht M."/>
            <person name="Roy A.S."/>
            <person name="Kraemer L."/>
            <person name="Andreson R."/>
            <person name="Gutowska M.A."/>
            <person name="Wolf J."/>
            <person name="Bergner S.V."/>
            <person name="Schilhabel M.B."/>
            <person name="Klostermeier U.C."/>
            <person name="Beiko R.G."/>
            <person name="Rosenstiel P."/>
            <person name="Hippler M."/>
            <person name="Laroche J."/>
        </authorList>
    </citation>
    <scope>NUCLEOTIDE SEQUENCE [LARGE SCALE GENOMIC DNA]</scope>
    <source>
        <strain evidence="3 4">CCMP1005</strain>
    </source>
</reference>
<sequence>LDDGPAEFHRPDGPTRRRREEKIHGGRISSETGNAQKKFSSVGTTHPCPPLEKDRGEHAGRELTAWRRHPHPSSCRSGWGPWHDAHRASLPTSPSAAGGDGDGGDSPSFPTLLRLVSPSFAFFSLARSGRPLDLYSALLSAAVPVVLAAIMIVPSPLPLPKFGR</sequence>
<name>K0RXQ1_THAOC</name>
<dbReference type="AlphaFoldDB" id="K0RXQ1"/>
<feature type="non-terminal residue" evidence="3">
    <location>
        <position position="1"/>
    </location>
</feature>
<keyword evidence="2" id="KW-0472">Membrane</keyword>
<gene>
    <name evidence="3" type="ORF">THAOC_26894</name>
</gene>
<proteinExistence type="predicted"/>
<evidence type="ECO:0000256" key="2">
    <source>
        <dbReference type="SAM" id="Phobius"/>
    </source>
</evidence>
<comment type="caution">
    <text evidence="3">The sequence shown here is derived from an EMBL/GenBank/DDBJ whole genome shotgun (WGS) entry which is preliminary data.</text>
</comment>
<dbReference type="Proteomes" id="UP000266841">
    <property type="component" value="Unassembled WGS sequence"/>
</dbReference>
<feature type="region of interest" description="Disordered" evidence="1">
    <location>
        <begin position="1"/>
        <end position="106"/>
    </location>
</feature>
<feature type="compositionally biased region" description="Basic and acidic residues" evidence="1">
    <location>
        <begin position="51"/>
        <end position="65"/>
    </location>
</feature>
<keyword evidence="2" id="KW-1133">Transmembrane helix</keyword>
<feature type="compositionally biased region" description="Basic and acidic residues" evidence="1">
    <location>
        <begin position="1"/>
        <end position="24"/>
    </location>
</feature>
<organism evidence="3 4">
    <name type="scientific">Thalassiosira oceanica</name>
    <name type="common">Marine diatom</name>
    <dbReference type="NCBI Taxonomy" id="159749"/>
    <lineage>
        <taxon>Eukaryota</taxon>
        <taxon>Sar</taxon>
        <taxon>Stramenopiles</taxon>
        <taxon>Ochrophyta</taxon>
        <taxon>Bacillariophyta</taxon>
        <taxon>Coscinodiscophyceae</taxon>
        <taxon>Thalassiosirophycidae</taxon>
        <taxon>Thalassiosirales</taxon>
        <taxon>Thalassiosiraceae</taxon>
        <taxon>Thalassiosira</taxon>
    </lineage>
</organism>
<evidence type="ECO:0000313" key="4">
    <source>
        <dbReference type="Proteomes" id="UP000266841"/>
    </source>
</evidence>
<accession>K0RXQ1</accession>